<dbReference type="Proteomes" id="UP000020467">
    <property type="component" value="Unassembled WGS sequence"/>
</dbReference>
<keyword evidence="3" id="KW-1185">Reference proteome</keyword>
<evidence type="ECO:0000313" key="3">
    <source>
        <dbReference type="Proteomes" id="UP000020467"/>
    </source>
</evidence>
<dbReference type="OrthoDB" id="1911848at2759"/>
<dbReference type="GO" id="GO:0004672">
    <property type="term" value="F:protein kinase activity"/>
    <property type="evidence" value="ECO:0007669"/>
    <property type="project" value="InterPro"/>
</dbReference>
<name>A0A010R0W2_9PEZI</name>
<gene>
    <name evidence="2" type="ORF">CFIO01_07356</name>
</gene>
<dbReference type="InterPro" id="IPR000719">
    <property type="entry name" value="Prot_kinase_dom"/>
</dbReference>
<dbReference type="PROSITE" id="PS50011">
    <property type="entry name" value="PROTEIN_KINASE_DOM"/>
    <property type="match status" value="1"/>
</dbReference>
<dbReference type="Gene3D" id="1.10.510.10">
    <property type="entry name" value="Transferase(Phosphotransferase) domain 1"/>
    <property type="match status" value="1"/>
</dbReference>
<dbReference type="AlphaFoldDB" id="A0A010R0W2"/>
<dbReference type="EMBL" id="JARH01001034">
    <property type="protein sequence ID" value="EXF73891.1"/>
    <property type="molecule type" value="Genomic_DNA"/>
</dbReference>
<evidence type="ECO:0000259" key="1">
    <source>
        <dbReference type="PROSITE" id="PS50011"/>
    </source>
</evidence>
<dbReference type="KEGG" id="cfj:CFIO01_07356"/>
<dbReference type="PANTHER" id="PTHR37542">
    <property type="entry name" value="HELO DOMAIN-CONTAINING PROTEIN-RELATED"/>
    <property type="match status" value="1"/>
</dbReference>
<organism evidence="2 3">
    <name type="scientific">Colletotrichum fioriniae PJ7</name>
    <dbReference type="NCBI Taxonomy" id="1445577"/>
    <lineage>
        <taxon>Eukaryota</taxon>
        <taxon>Fungi</taxon>
        <taxon>Dikarya</taxon>
        <taxon>Ascomycota</taxon>
        <taxon>Pezizomycotina</taxon>
        <taxon>Sordariomycetes</taxon>
        <taxon>Hypocreomycetidae</taxon>
        <taxon>Glomerellales</taxon>
        <taxon>Glomerellaceae</taxon>
        <taxon>Colletotrichum</taxon>
        <taxon>Colletotrichum acutatum species complex</taxon>
    </lineage>
</organism>
<proteinExistence type="predicted"/>
<feature type="domain" description="Protein kinase" evidence="1">
    <location>
        <begin position="186"/>
        <end position="502"/>
    </location>
</feature>
<dbReference type="HOGENOM" id="CLU_017444_2_0_1"/>
<comment type="caution">
    <text evidence="2">The sequence shown here is derived from an EMBL/GenBank/DDBJ whole genome shotgun (WGS) entry which is preliminary data.</text>
</comment>
<dbReference type="PANTHER" id="PTHR37542:SF3">
    <property type="entry name" value="PRION-INHIBITION AND PROPAGATION HELO DOMAIN-CONTAINING PROTEIN"/>
    <property type="match status" value="1"/>
</dbReference>
<reference evidence="2 3" key="1">
    <citation type="submission" date="2014-02" db="EMBL/GenBank/DDBJ databases">
        <title>The genome sequence of Colletotrichum fioriniae PJ7.</title>
        <authorList>
            <person name="Baroncelli R."/>
            <person name="Thon M.R."/>
        </authorList>
    </citation>
    <scope>NUCLEOTIDE SEQUENCE [LARGE SCALE GENOMIC DNA]</scope>
    <source>
        <strain evidence="2 3">PJ7</strain>
    </source>
</reference>
<evidence type="ECO:0000313" key="2">
    <source>
        <dbReference type="EMBL" id="EXF73891.1"/>
    </source>
</evidence>
<sequence>MEAAGLALSVYKDVYYLAKGIYRLGMSAQHYREENHQLLIKFRTQCLYLRMFKYFFIAVLRVGTSEALSEIEEVLVTQVNEIISCLGQALARYRDLVHAEDEEYRKQSDSSTREEPTREAAWKWALFKRSTLQKATDSFQEWNSELKVFEPMIVGGLFASNDARRELESTIKSDPHSDQEAFVPHVKISLLTGDAALPTVPADPDVPSMGTLPTEVPPRRRLEKKSYPQSGEEVTRAKDALRQLAALLGAAGVHDFHTLPLQSCVNNPGKHQFTFSFGFPDGASDREPVSLQTILSKKSGAPSLSQRFHIALTITRAIAAFHANGWLHKEISSRSILFFFDENDRCMYLRPYLVNFEYSRPDTAETNMTADDDLARNVYRHPDRQGSRPNVRFNKTHDLYSLGVVLLEIGVWQTALSMRNARLKQEGMLSSRNVGPMQDIFKTKTKERLGHTMGPAYQKAVESCLDGAFEAFLHRDSIFALQFQSKVIKDVNPDRIRQVEEE</sequence>
<dbReference type="SUPFAM" id="SSF56112">
    <property type="entry name" value="Protein kinase-like (PK-like)"/>
    <property type="match status" value="1"/>
</dbReference>
<dbReference type="eggNOG" id="ENOG502R9J2">
    <property type="taxonomic scope" value="Eukaryota"/>
</dbReference>
<accession>A0A010R0W2</accession>
<dbReference type="GO" id="GO:0005524">
    <property type="term" value="F:ATP binding"/>
    <property type="evidence" value="ECO:0007669"/>
    <property type="project" value="InterPro"/>
</dbReference>
<protein>
    <recommendedName>
        <fullName evidence="1">Protein kinase domain-containing protein</fullName>
    </recommendedName>
</protein>
<dbReference type="InterPro" id="IPR011009">
    <property type="entry name" value="Kinase-like_dom_sf"/>
</dbReference>